<evidence type="ECO:0000313" key="2">
    <source>
        <dbReference type="Proteomes" id="UP000807025"/>
    </source>
</evidence>
<dbReference type="EMBL" id="MU154656">
    <property type="protein sequence ID" value="KAF9489874.1"/>
    <property type="molecule type" value="Genomic_DNA"/>
</dbReference>
<comment type="caution">
    <text evidence="1">The sequence shown here is derived from an EMBL/GenBank/DDBJ whole genome shotgun (WGS) entry which is preliminary data.</text>
</comment>
<organism evidence="1 2">
    <name type="scientific">Pleurotus eryngii</name>
    <name type="common">Boletus of the steppes</name>
    <dbReference type="NCBI Taxonomy" id="5323"/>
    <lineage>
        <taxon>Eukaryota</taxon>
        <taxon>Fungi</taxon>
        <taxon>Dikarya</taxon>
        <taxon>Basidiomycota</taxon>
        <taxon>Agaricomycotina</taxon>
        <taxon>Agaricomycetes</taxon>
        <taxon>Agaricomycetidae</taxon>
        <taxon>Agaricales</taxon>
        <taxon>Pleurotineae</taxon>
        <taxon>Pleurotaceae</taxon>
        <taxon>Pleurotus</taxon>
    </lineage>
</organism>
<dbReference type="AlphaFoldDB" id="A0A9P5ZLA9"/>
<dbReference type="Proteomes" id="UP000807025">
    <property type="component" value="Unassembled WGS sequence"/>
</dbReference>
<gene>
    <name evidence="1" type="ORF">BDN71DRAFT_1400867</name>
</gene>
<proteinExistence type="predicted"/>
<name>A0A9P5ZLA9_PLEER</name>
<accession>A0A9P5ZLA9</accession>
<feature type="non-terminal residue" evidence="1">
    <location>
        <position position="1"/>
    </location>
</feature>
<reference evidence="1" key="1">
    <citation type="submission" date="2020-11" db="EMBL/GenBank/DDBJ databases">
        <authorList>
            <consortium name="DOE Joint Genome Institute"/>
            <person name="Ahrendt S."/>
            <person name="Riley R."/>
            <person name="Andreopoulos W."/>
            <person name="Labutti K."/>
            <person name="Pangilinan J."/>
            <person name="Ruiz-Duenas F.J."/>
            <person name="Barrasa J.M."/>
            <person name="Sanchez-Garcia M."/>
            <person name="Camarero S."/>
            <person name="Miyauchi S."/>
            <person name="Serrano A."/>
            <person name="Linde D."/>
            <person name="Babiker R."/>
            <person name="Drula E."/>
            <person name="Ayuso-Fernandez I."/>
            <person name="Pacheco R."/>
            <person name="Padilla G."/>
            <person name="Ferreira P."/>
            <person name="Barriuso J."/>
            <person name="Kellner H."/>
            <person name="Castanera R."/>
            <person name="Alfaro M."/>
            <person name="Ramirez L."/>
            <person name="Pisabarro A.G."/>
            <person name="Kuo A."/>
            <person name="Tritt A."/>
            <person name="Lipzen A."/>
            <person name="He G."/>
            <person name="Yan M."/>
            <person name="Ng V."/>
            <person name="Cullen D."/>
            <person name="Martin F."/>
            <person name="Rosso M.-N."/>
            <person name="Henrissat B."/>
            <person name="Hibbett D."/>
            <person name="Martinez A.T."/>
            <person name="Grigoriev I.V."/>
        </authorList>
    </citation>
    <scope>NUCLEOTIDE SEQUENCE</scope>
    <source>
        <strain evidence="1">ATCC 90797</strain>
    </source>
</reference>
<evidence type="ECO:0000313" key="1">
    <source>
        <dbReference type="EMBL" id="KAF9489874.1"/>
    </source>
</evidence>
<dbReference type="OrthoDB" id="3061185at2759"/>
<keyword evidence="2" id="KW-1185">Reference proteome</keyword>
<protein>
    <recommendedName>
        <fullName evidence="3">Peptidase A2 domain-containing protein</fullName>
    </recommendedName>
</protein>
<evidence type="ECO:0008006" key="3">
    <source>
        <dbReference type="Google" id="ProtNLM"/>
    </source>
</evidence>
<sequence length="149" mass="16657">ALRITAHIGSLEMAAIKAHLDFGADVTLMLEDHLNTLADPSKIQEGVCMWLYQLTGSAWVLGYVHTKLLAHTIIGEVVILKLEAYVVHGMQVPLLLEEDFQTTYKLGVAHQASRQSEVFPSDQSYHLHTSSSTNMDIGFKSQKIERIWP</sequence>